<sequence>MTPDQELSAAARRLDAMDDANWRGTPLHVLFPGVAQLLVEYGDDWRQRPDSHPSTRLDDAVLALARRINGGAR</sequence>
<dbReference type="Proteomes" id="UP000003824">
    <property type="component" value="Unassembled WGS sequence"/>
</dbReference>
<name>D6A4I1_STRV1</name>
<dbReference type="RefSeq" id="WP_004980619.1">
    <property type="nucleotide sequence ID" value="NZ_DS999641.1"/>
</dbReference>
<evidence type="ECO:0000313" key="1">
    <source>
        <dbReference type="EMBL" id="EFE65821.2"/>
    </source>
</evidence>
<organism evidence="1 2">
    <name type="scientific">Streptomyces viridosporus (strain ATCC 14672 / DSM 40746 / JCM 4963 / KCTC 9882 / NRRL B-12104 / FH 1290)</name>
    <name type="common">Streptomyces ghanaensis</name>
    <dbReference type="NCBI Taxonomy" id="566461"/>
    <lineage>
        <taxon>Bacteria</taxon>
        <taxon>Bacillati</taxon>
        <taxon>Actinomycetota</taxon>
        <taxon>Actinomycetes</taxon>
        <taxon>Kitasatosporales</taxon>
        <taxon>Streptomycetaceae</taxon>
        <taxon>Streptomyces</taxon>
    </lineage>
</organism>
<proteinExistence type="predicted"/>
<accession>D6A4I1</accession>
<gene>
    <name evidence="1" type="ORF">SSFG_01075</name>
</gene>
<protein>
    <submittedName>
        <fullName evidence="1">Predicted protein</fullName>
    </submittedName>
</protein>
<dbReference type="EMBL" id="DS999641">
    <property type="protein sequence ID" value="EFE65821.2"/>
    <property type="molecule type" value="Genomic_DNA"/>
</dbReference>
<evidence type="ECO:0000313" key="2">
    <source>
        <dbReference type="Proteomes" id="UP000003824"/>
    </source>
</evidence>
<dbReference type="AlphaFoldDB" id="D6A4I1"/>
<reference evidence="2" key="1">
    <citation type="submission" date="2008-12" db="EMBL/GenBank/DDBJ databases">
        <title>Annotation of Streptomyces ghanaensis ATCC 14672.</title>
        <authorList>
            <consortium name="The Broad Institute Genome Sequencing Platform"/>
            <consortium name="Broad Institute Microbial Sequencing Center"/>
            <person name="Fischbach M."/>
            <person name="Ward D."/>
            <person name="Young S."/>
            <person name="Kodira C.D."/>
            <person name="Zeng Q."/>
            <person name="Koehrsen M."/>
            <person name="Godfrey P."/>
            <person name="Alvarado L."/>
            <person name="Berlin A.M."/>
            <person name="Borenstein D."/>
            <person name="Chen Z."/>
            <person name="Engels R."/>
            <person name="Freedman E."/>
            <person name="Gellesch M."/>
            <person name="Goldberg J."/>
            <person name="Griggs A."/>
            <person name="Gujja S."/>
            <person name="Heiman D.I."/>
            <person name="Hepburn T.A."/>
            <person name="Howarth C."/>
            <person name="Jen D."/>
            <person name="Larson L."/>
            <person name="Lewis B."/>
            <person name="Mehta T."/>
            <person name="Park D."/>
            <person name="Pearson M."/>
            <person name="Roberts A."/>
            <person name="Saif S."/>
            <person name="Shea T.D."/>
            <person name="Shenoy N."/>
            <person name="Sisk P."/>
            <person name="Stolte C."/>
            <person name="Sykes S.N."/>
            <person name="Walk T."/>
            <person name="White J."/>
            <person name="Yandava C."/>
            <person name="Straight P."/>
            <person name="Clardy J."/>
            <person name="Hung D."/>
            <person name="Kolter R."/>
            <person name="Mekalanos J."/>
            <person name="Walker S."/>
            <person name="Walsh C.T."/>
            <person name="Wieland B.L.C."/>
            <person name="Ilzarbe M."/>
            <person name="Galagan J."/>
            <person name="Nusbaum C."/>
            <person name="Birren B."/>
        </authorList>
    </citation>
    <scope>NUCLEOTIDE SEQUENCE [LARGE SCALE GENOMIC DNA]</scope>
    <source>
        <strain evidence="2">ATCC 14672 / DSM 40746 / JCM 4963 / KCTC 9882 / NRRL B-12104 / FH 1290</strain>
    </source>
</reference>